<organism evidence="2 3">
    <name type="scientific">Escherichia coli O81 (strain ED1a)</name>
    <dbReference type="NCBI Taxonomy" id="585397"/>
    <lineage>
        <taxon>Bacteria</taxon>
        <taxon>Pseudomonadati</taxon>
        <taxon>Pseudomonadota</taxon>
        <taxon>Gammaproteobacteria</taxon>
        <taxon>Enterobacterales</taxon>
        <taxon>Enterobacteriaceae</taxon>
        <taxon>Escherichia</taxon>
    </lineage>
</organism>
<dbReference type="InterPro" id="IPR009228">
    <property type="entry name" value="Capsid_scaffold_GpO"/>
</dbReference>
<evidence type="ECO:0000313" key="2">
    <source>
        <dbReference type="EMBL" id="CAR07096.1"/>
    </source>
</evidence>
<dbReference type="Pfam" id="PF05929">
    <property type="entry name" value="Phage_GPO"/>
    <property type="match status" value="1"/>
</dbReference>
<feature type="region of interest" description="Disordered" evidence="1">
    <location>
        <begin position="269"/>
        <end position="289"/>
    </location>
</feature>
<dbReference type="AlphaFoldDB" id="B7MRY2"/>
<protein>
    <submittedName>
        <fullName evidence="2">Capsid scaffolding protein (GpO)</fullName>
    </submittedName>
</protein>
<proteinExistence type="predicted"/>
<reference evidence="3" key="1">
    <citation type="journal article" date="2009" name="PLoS Genet.">
        <title>Organised genome dynamics in the Escherichia coli species results in highly diverse adaptive paths.</title>
        <authorList>
            <person name="Touchon M."/>
            <person name="Hoede C."/>
            <person name="Tenaillon O."/>
            <person name="Barbe V."/>
            <person name="Baeriswyl S."/>
            <person name="Bidet P."/>
            <person name="Bingen E."/>
            <person name="Bonacorsi S."/>
            <person name="Bouchier C."/>
            <person name="Bouvet O."/>
            <person name="Calteau A."/>
            <person name="Chiapello H."/>
            <person name="Clermont O."/>
            <person name="Cruveiller S."/>
            <person name="Danchin A."/>
            <person name="Diard M."/>
            <person name="Dossat C."/>
            <person name="Karoui M.E."/>
            <person name="Frapy E."/>
            <person name="Garry L."/>
            <person name="Ghigo J.M."/>
            <person name="Gilles A.M."/>
            <person name="Johnson J."/>
            <person name="Le Bouguenec C."/>
            <person name="Lescat M."/>
            <person name="Mangenot S."/>
            <person name="Martinez-Jehanne V."/>
            <person name="Matic I."/>
            <person name="Nassif X."/>
            <person name="Oztas S."/>
            <person name="Petit M.A."/>
            <person name="Pichon C."/>
            <person name="Rouy Z."/>
            <person name="Ruf C.S."/>
            <person name="Schneider D."/>
            <person name="Tourret J."/>
            <person name="Vacherie B."/>
            <person name="Vallenet D."/>
            <person name="Medigue C."/>
            <person name="Rocha E.P.C."/>
            <person name="Denamur E."/>
        </authorList>
    </citation>
    <scope>NUCLEOTIDE SEQUENCE [LARGE SCALE GENOMIC DNA]</scope>
    <source>
        <strain evidence="3">ED1a</strain>
    </source>
</reference>
<sequence length="289" mass="32058">MGKTTRLWRISMGSKNTPERKKFRVAVSGSTIDGREISGEMLRQAAENYDPSVYASRVNIEHVLSMWPSSELCAVGDLIALSTDEITEGKLAGRTALYAEIEPTDRMKNMIADGKKVYSSIEVLPELDAVKGPYIVGLAMTDTPASLGTERLKFAAQQRASIMQFSKCTTEPSMFTVAMEAEMLTTTEQRTEESRQWFSRVMALISKTRTADGEQFSQLRDVVENIASDHADLIDRFSTLEQKHALDKTALDELSLELAALKAQLRNQDADPQQRFTSAGGTDQTLAEF</sequence>
<evidence type="ECO:0000256" key="1">
    <source>
        <dbReference type="SAM" id="MobiDB-lite"/>
    </source>
</evidence>
<dbReference type="HOGENOM" id="CLU_066846_1_0_6"/>
<dbReference type="KEGG" id="ecq:ECED1_0894"/>
<dbReference type="EMBL" id="CU928162">
    <property type="protein sequence ID" value="CAR07096.1"/>
    <property type="molecule type" value="Genomic_DNA"/>
</dbReference>
<name>B7MRY2_ECO81</name>
<accession>B7MRY2</accession>
<dbReference type="MEROPS" id="S73.001"/>
<evidence type="ECO:0000313" key="3">
    <source>
        <dbReference type="Proteomes" id="UP000000748"/>
    </source>
</evidence>
<dbReference type="Proteomes" id="UP000000748">
    <property type="component" value="Chromosome"/>
</dbReference>
<gene>
    <name evidence="2" type="ordered locus">ECED1_0894</name>
</gene>